<proteinExistence type="predicted"/>
<reference evidence="1 2" key="1">
    <citation type="submission" date="2022-09" db="EMBL/GenBank/DDBJ databases">
        <title>Xylan utilization by haloarchaea-nanohaloarchaea associations.</title>
        <authorList>
            <person name="Yakimov M."/>
        </authorList>
    </citation>
    <scope>NUCLEOTIDE SEQUENCE [LARGE SCALE GENOMIC DNA]</scope>
    <source>
        <strain evidence="1 2">SVXNc</strain>
    </source>
</reference>
<evidence type="ECO:0000313" key="2">
    <source>
        <dbReference type="Proteomes" id="UP001218034"/>
    </source>
</evidence>
<dbReference type="Proteomes" id="UP001218034">
    <property type="component" value="Chromosome"/>
</dbReference>
<dbReference type="EMBL" id="CP104395">
    <property type="protein sequence ID" value="WEL19217.1"/>
    <property type="molecule type" value="Genomic_DNA"/>
</dbReference>
<evidence type="ECO:0000313" key="1">
    <source>
        <dbReference type="EMBL" id="WEL19217.1"/>
    </source>
</evidence>
<accession>A0ABY8CDC0</accession>
<gene>
    <name evidence="1" type="ORF">SVXNc_0186</name>
</gene>
<dbReference type="GeneID" id="90589621"/>
<name>A0ABY8CDC0_9ARCH</name>
<sequence>MSYLDTKYQLPEENEIEDSELVPYLDENGNEWYLDPEGKTAKRPDMSRNKTTWDKIRNKFL</sequence>
<protein>
    <submittedName>
        <fullName evidence="1">Uncharacterized protein</fullName>
    </submittedName>
</protein>
<dbReference type="RefSeq" id="WP_347722089.1">
    <property type="nucleotide sequence ID" value="NZ_CP104395.1"/>
</dbReference>
<organism evidence="1 2">
    <name type="scientific">Candidatus Nanohalococcus occultus</name>
    <dbReference type="NCBI Taxonomy" id="2978047"/>
    <lineage>
        <taxon>Archaea</taxon>
        <taxon>Candidatus Nanohalarchaeota</taxon>
        <taxon>Candidatus Nanohalarchaeota incertae sedis</taxon>
        <taxon>Candidatus Nanohalococcus</taxon>
    </lineage>
</organism>
<keyword evidence="2" id="KW-1185">Reference proteome</keyword>